<dbReference type="EMBL" id="LJCR01000067">
    <property type="protein sequence ID" value="KPV54367.1"/>
    <property type="molecule type" value="Genomic_DNA"/>
</dbReference>
<proteinExistence type="predicted"/>
<name>A0A0P9HHR8_9CHLR</name>
<feature type="region of interest" description="Disordered" evidence="1">
    <location>
        <begin position="60"/>
        <end position="82"/>
    </location>
</feature>
<sequence>MADLSAEPDNGGDTGDDTSVGPGRRSKPGMPRWVKVSLIIVIAVLILLVVLMLTGVFGGGHDPSQFGPGPHVPGGATPPSSP</sequence>
<evidence type="ECO:0000256" key="2">
    <source>
        <dbReference type="SAM" id="Phobius"/>
    </source>
</evidence>
<accession>A0A0P9HHR8</accession>
<dbReference type="Proteomes" id="UP000050509">
    <property type="component" value="Unassembled WGS sequence"/>
</dbReference>
<keyword evidence="2" id="KW-0812">Transmembrane</keyword>
<evidence type="ECO:0000313" key="3">
    <source>
        <dbReference type="EMBL" id="KPV54367.1"/>
    </source>
</evidence>
<evidence type="ECO:0000313" key="4">
    <source>
        <dbReference type="Proteomes" id="UP000050509"/>
    </source>
</evidence>
<evidence type="ECO:0000256" key="1">
    <source>
        <dbReference type="SAM" id="MobiDB-lite"/>
    </source>
</evidence>
<keyword evidence="2" id="KW-1133">Transmembrane helix</keyword>
<gene>
    <name evidence="3" type="ORF">SE17_04155</name>
</gene>
<feature type="transmembrane region" description="Helical" evidence="2">
    <location>
        <begin position="33"/>
        <end position="57"/>
    </location>
</feature>
<keyword evidence="4" id="KW-1185">Reference proteome</keyword>
<comment type="caution">
    <text evidence="3">The sequence shown here is derived from an EMBL/GenBank/DDBJ whole genome shotgun (WGS) entry which is preliminary data.</text>
</comment>
<keyword evidence="2" id="KW-0472">Membrane</keyword>
<organism evidence="3 4">
    <name type="scientific">Kouleothrix aurantiaca</name>
    <dbReference type="NCBI Taxonomy" id="186479"/>
    <lineage>
        <taxon>Bacteria</taxon>
        <taxon>Bacillati</taxon>
        <taxon>Chloroflexota</taxon>
        <taxon>Chloroflexia</taxon>
        <taxon>Chloroflexales</taxon>
        <taxon>Roseiflexineae</taxon>
        <taxon>Roseiflexaceae</taxon>
        <taxon>Kouleothrix</taxon>
    </lineage>
</organism>
<protein>
    <submittedName>
        <fullName evidence="3">Uncharacterized protein</fullName>
    </submittedName>
</protein>
<reference evidence="3 4" key="1">
    <citation type="submission" date="2015-09" db="EMBL/GenBank/DDBJ databases">
        <title>Draft genome sequence of Kouleothrix aurantiaca JCM 19913.</title>
        <authorList>
            <person name="Hemp J."/>
        </authorList>
    </citation>
    <scope>NUCLEOTIDE SEQUENCE [LARGE SCALE GENOMIC DNA]</scope>
    <source>
        <strain evidence="3 4">COM-B</strain>
    </source>
</reference>
<dbReference type="AlphaFoldDB" id="A0A0P9HHR8"/>
<feature type="region of interest" description="Disordered" evidence="1">
    <location>
        <begin position="1"/>
        <end position="30"/>
    </location>
</feature>